<accession>A0A8J7U3D7</accession>
<keyword evidence="1" id="KW-0732">Signal</keyword>
<comment type="caution">
    <text evidence="3">The sequence shown here is derived from an EMBL/GenBank/DDBJ whole genome shotgun (WGS) entry which is preliminary data.</text>
</comment>
<sequence length="209" mass="23254">MKIVAAILLGLGLVGILNAADESQEPERHYALHIDGRRHALTLDNAIELDGTYTNPEVVLRASATRTFTYAGLVFKYPASFSWDAQIIGPDHKVWTMASPNVRIIIIRLPIVMTPEEQAAQLVREFSQGNPRITDVSRYFSGRTLRGKRVSVQLASEHFNLDTYALPTKTGSRLIILHDQPPAGKPISGEGERAFRDFFKTLKDTEGPK</sequence>
<evidence type="ECO:0000313" key="4">
    <source>
        <dbReference type="Proteomes" id="UP000664417"/>
    </source>
</evidence>
<dbReference type="RefSeq" id="WP_207856589.1">
    <property type="nucleotide sequence ID" value="NZ_JAFREP010000002.1"/>
</dbReference>
<feature type="signal peptide" evidence="1">
    <location>
        <begin position="1"/>
        <end position="19"/>
    </location>
</feature>
<keyword evidence="4" id="KW-1185">Reference proteome</keyword>
<proteinExistence type="predicted"/>
<organism evidence="3 4">
    <name type="scientific">Acanthopleuribacter pedis</name>
    <dbReference type="NCBI Taxonomy" id="442870"/>
    <lineage>
        <taxon>Bacteria</taxon>
        <taxon>Pseudomonadati</taxon>
        <taxon>Acidobacteriota</taxon>
        <taxon>Holophagae</taxon>
        <taxon>Acanthopleuribacterales</taxon>
        <taxon>Acanthopleuribacteraceae</taxon>
        <taxon>Acanthopleuribacter</taxon>
    </lineage>
</organism>
<evidence type="ECO:0000256" key="1">
    <source>
        <dbReference type="SAM" id="SignalP"/>
    </source>
</evidence>
<reference evidence="3" key="1">
    <citation type="submission" date="2021-03" db="EMBL/GenBank/DDBJ databases">
        <authorList>
            <person name="Wang G."/>
        </authorList>
    </citation>
    <scope>NUCLEOTIDE SEQUENCE</scope>
    <source>
        <strain evidence="3">KCTC 12899</strain>
    </source>
</reference>
<evidence type="ECO:0000313" key="3">
    <source>
        <dbReference type="EMBL" id="MBO1318659.1"/>
    </source>
</evidence>
<dbReference type="Proteomes" id="UP000664417">
    <property type="component" value="Unassembled WGS sequence"/>
</dbReference>
<feature type="chain" id="PRO_5036272025" evidence="1">
    <location>
        <begin position="20"/>
        <end position="209"/>
    </location>
</feature>
<evidence type="ECO:0000313" key="2">
    <source>
        <dbReference type="EMBL" id="MBO1317352.1"/>
    </source>
</evidence>
<gene>
    <name evidence="2" type="ORF">J3U88_02685</name>
    <name evidence="3" type="ORF">J3U88_09325</name>
</gene>
<dbReference type="EMBL" id="JAFREP010000002">
    <property type="protein sequence ID" value="MBO1317352.1"/>
    <property type="molecule type" value="Genomic_DNA"/>
</dbReference>
<name>A0A8J7U3D7_9BACT</name>
<dbReference type="EMBL" id="JAFREP010000006">
    <property type="protein sequence ID" value="MBO1318659.1"/>
    <property type="molecule type" value="Genomic_DNA"/>
</dbReference>
<protein>
    <submittedName>
        <fullName evidence="3">Uncharacterized protein</fullName>
    </submittedName>
</protein>
<dbReference type="AlphaFoldDB" id="A0A8J7U3D7"/>